<evidence type="ECO:0000256" key="1">
    <source>
        <dbReference type="ARBA" id="ARBA00008791"/>
    </source>
</evidence>
<dbReference type="PANTHER" id="PTHR46268:SF6">
    <property type="entry name" value="UNIVERSAL STRESS PROTEIN UP12"/>
    <property type="match status" value="1"/>
</dbReference>
<reference evidence="3 4" key="1">
    <citation type="journal article" date="2013" name="PLoS ONE">
        <title>Assembly-driven community genomics of a hypersaline microbial ecosystem.</title>
        <authorList>
            <person name="Podell S."/>
            <person name="Ugalde J.A."/>
            <person name="Narasingarao P."/>
            <person name="Banfield J.F."/>
            <person name="Heidelberg K.B."/>
            <person name="Allen E.E."/>
        </authorList>
    </citation>
    <scope>NUCLEOTIDE SEQUENCE [LARGE SCALE GENOMIC DNA]</scope>
    <source>
        <strain evidence="4">J07HQW2</strain>
    </source>
</reference>
<accession>U1PTR0</accession>
<dbReference type="PANTHER" id="PTHR46268">
    <property type="entry name" value="STRESS RESPONSE PROTEIN NHAX"/>
    <property type="match status" value="1"/>
</dbReference>
<evidence type="ECO:0000313" key="4">
    <source>
        <dbReference type="Proteomes" id="UP000030710"/>
    </source>
</evidence>
<name>U1PTR0_9EURY</name>
<sequence>MYETILVPTDGSQGADAVVEHAVDIASRYDATLHVLYVVDVRMNPISTEMDRDEVIQSIDQSGERPTTPILDQAEQRMIPTTEAIRLGVPHEIIREYAEKEDINLVVMGTHGRSGLEHTLLGSTTERVVRTVDLPVFTIPLNTD</sequence>
<dbReference type="PIRSF" id="PIRSF006276">
    <property type="entry name" value="UspA"/>
    <property type="match status" value="1"/>
</dbReference>
<protein>
    <submittedName>
        <fullName evidence="3">Universal stress protein UspA related nucleotide-binding protein</fullName>
    </submittedName>
</protein>
<dbReference type="AlphaFoldDB" id="U1PTR0"/>
<dbReference type="InterPro" id="IPR006016">
    <property type="entry name" value="UspA"/>
</dbReference>
<dbReference type="RefSeq" id="WP_021056653.1">
    <property type="nucleotide sequence ID" value="NZ_KE356561.1"/>
</dbReference>
<evidence type="ECO:0000259" key="2">
    <source>
        <dbReference type="Pfam" id="PF00582"/>
    </source>
</evidence>
<feature type="domain" description="UspA" evidence="2">
    <location>
        <begin position="1"/>
        <end position="139"/>
    </location>
</feature>
<comment type="similarity">
    <text evidence="1">Belongs to the universal stress protein A family.</text>
</comment>
<dbReference type="Pfam" id="PF00582">
    <property type="entry name" value="Usp"/>
    <property type="match status" value="1"/>
</dbReference>
<dbReference type="HOGENOM" id="CLU_049301_11_0_2"/>
<dbReference type="eggNOG" id="arCOG02053">
    <property type="taxonomic scope" value="Archaea"/>
</dbReference>
<dbReference type="InterPro" id="IPR014729">
    <property type="entry name" value="Rossmann-like_a/b/a_fold"/>
</dbReference>
<dbReference type="PRINTS" id="PR01438">
    <property type="entry name" value="UNVRSLSTRESS"/>
</dbReference>
<organism evidence="3 4">
    <name type="scientific">Haloquadratum walsbyi J07HQW2</name>
    <dbReference type="NCBI Taxonomy" id="1238425"/>
    <lineage>
        <taxon>Archaea</taxon>
        <taxon>Methanobacteriati</taxon>
        <taxon>Methanobacteriota</taxon>
        <taxon>Stenosarchaea group</taxon>
        <taxon>Halobacteria</taxon>
        <taxon>Halobacteriales</taxon>
        <taxon>Haloferacaceae</taxon>
        <taxon>Haloquadratum</taxon>
    </lineage>
</organism>
<dbReference type="InterPro" id="IPR006015">
    <property type="entry name" value="Universal_stress_UspA"/>
</dbReference>
<dbReference type="CDD" id="cd00293">
    <property type="entry name" value="USP-like"/>
    <property type="match status" value="1"/>
</dbReference>
<dbReference type="Proteomes" id="UP000030710">
    <property type="component" value="Unassembled WGS sequence"/>
</dbReference>
<dbReference type="EMBL" id="KE356561">
    <property type="protein sequence ID" value="ERG97192.1"/>
    <property type="molecule type" value="Genomic_DNA"/>
</dbReference>
<evidence type="ECO:0000313" key="3">
    <source>
        <dbReference type="EMBL" id="ERG97192.1"/>
    </source>
</evidence>
<proteinExistence type="inferred from homology"/>
<dbReference type="Gene3D" id="3.40.50.620">
    <property type="entry name" value="HUPs"/>
    <property type="match status" value="1"/>
</dbReference>
<gene>
    <name evidence="3" type="ORF">J07HQW2_03678</name>
</gene>
<dbReference type="SUPFAM" id="SSF52402">
    <property type="entry name" value="Adenine nucleotide alpha hydrolases-like"/>
    <property type="match status" value="1"/>
</dbReference>